<protein>
    <submittedName>
        <fullName evidence="3">Uncharacterized protein</fullName>
    </submittedName>
</protein>
<accession>A0AA39QM91</accession>
<proteinExistence type="predicted"/>
<sequence>MPVGKHDDGLQLLSVNGNSEATPNNQGNSKGTTSSEVLQVAGIDNVQELVQRALVEGHSQDGNHLAEHYGIESDVVEEELVGIGGEGTVATQEDEHVEQALVMLQPFVALFDRVKNQADAVSEVGQLPIPSNIQASGFGPQSGVANSKKRTANQAFQRTLSDSPPHKIVALSRNDIPTESILQQYSEIYRESQLLANRDVEQEQEYQNLINDLKAVSLREAQLQSTVHKLQARIEKKDADIEEHQREDQSMKGRIQSLHSLRLELDAKIHERDVQIQNDVFQYNDIKTRMELLEGKHCESMAALCARVEEKEVVIASQVVTIKDIEGVNGSLHSTIQMLQAELRKRNDDNETLRNDLDNMRAANEALCLNHAEHISKERAEWQTKMDELAKSFNLQMETSKQEFATCQDKLKSERNQLVGGYNNLKERLSTLENSAGKAQTRPVTQKEWNCAFEIVRPKVCIPLYQVLAFDLPQVWEAMLKLRNELSSKLSIAQGNVNKMRKHIRALESQRITEHRQVRGSMIEPNIKPEESAGQHQDRQLWFLLPHSNHNTFTTNSSGSLQDAGFSFRMNMHRDNSDSISSRTCEHPTTDVPKGYIQPPQPIIGAETCTTSLPQLVSRHSAPSSNSSPPGVMSEVTFNSASHEGSCGVSYPTLVTDREGPETTGSSRMKFNKNSFTARNFCAKEWCEAHRGGTVAEFRHYWESLSSVERGKYAAIAQGAKDAQSNVPQA</sequence>
<dbReference type="EMBL" id="JAUEPU010000002">
    <property type="protein sequence ID" value="KAK0505547.1"/>
    <property type="molecule type" value="Genomic_DNA"/>
</dbReference>
<gene>
    <name evidence="3" type="ORF">EDD18DRAFT_1129638</name>
</gene>
<keyword evidence="1" id="KW-0175">Coiled coil</keyword>
<dbReference type="AlphaFoldDB" id="A0AA39QM91"/>
<evidence type="ECO:0000313" key="4">
    <source>
        <dbReference type="Proteomes" id="UP001175228"/>
    </source>
</evidence>
<dbReference type="Proteomes" id="UP001175228">
    <property type="component" value="Unassembled WGS sequence"/>
</dbReference>
<organism evidence="3 4">
    <name type="scientific">Armillaria luteobubalina</name>
    <dbReference type="NCBI Taxonomy" id="153913"/>
    <lineage>
        <taxon>Eukaryota</taxon>
        <taxon>Fungi</taxon>
        <taxon>Dikarya</taxon>
        <taxon>Basidiomycota</taxon>
        <taxon>Agaricomycotina</taxon>
        <taxon>Agaricomycetes</taxon>
        <taxon>Agaricomycetidae</taxon>
        <taxon>Agaricales</taxon>
        <taxon>Marasmiineae</taxon>
        <taxon>Physalacriaceae</taxon>
        <taxon>Armillaria</taxon>
    </lineage>
</organism>
<name>A0AA39QM91_9AGAR</name>
<keyword evidence="4" id="KW-1185">Reference proteome</keyword>
<feature type="region of interest" description="Disordered" evidence="2">
    <location>
        <begin position="576"/>
        <end position="598"/>
    </location>
</feature>
<comment type="caution">
    <text evidence="3">The sequence shown here is derived from an EMBL/GenBank/DDBJ whole genome shotgun (WGS) entry which is preliminary data.</text>
</comment>
<feature type="coiled-coil region" evidence="1">
    <location>
        <begin position="336"/>
        <end position="370"/>
    </location>
</feature>
<reference evidence="3" key="1">
    <citation type="submission" date="2023-06" db="EMBL/GenBank/DDBJ databases">
        <authorList>
            <consortium name="Lawrence Berkeley National Laboratory"/>
            <person name="Ahrendt S."/>
            <person name="Sahu N."/>
            <person name="Indic B."/>
            <person name="Wong-Bajracharya J."/>
            <person name="Merenyi Z."/>
            <person name="Ke H.-M."/>
            <person name="Monk M."/>
            <person name="Kocsube S."/>
            <person name="Drula E."/>
            <person name="Lipzen A."/>
            <person name="Balint B."/>
            <person name="Henrissat B."/>
            <person name="Andreopoulos B."/>
            <person name="Martin F.M."/>
            <person name="Harder C.B."/>
            <person name="Rigling D."/>
            <person name="Ford K.L."/>
            <person name="Foster G.D."/>
            <person name="Pangilinan J."/>
            <person name="Papanicolaou A."/>
            <person name="Barry K."/>
            <person name="LaButti K."/>
            <person name="Viragh M."/>
            <person name="Koriabine M."/>
            <person name="Yan M."/>
            <person name="Riley R."/>
            <person name="Champramary S."/>
            <person name="Plett K.L."/>
            <person name="Tsai I.J."/>
            <person name="Slot J."/>
            <person name="Sipos G."/>
            <person name="Plett J."/>
            <person name="Nagy L.G."/>
            <person name="Grigoriev I.V."/>
        </authorList>
    </citation>
    <scope>NUCLEOTIDE SEQUENCE</scope>
    <source>
        <strain evidence="3">HWK02</strain>
    </source>
</reference>
<evidence type="ECO:0000256" key="1">
    <source>
        <dbReference type="SAM" id="Coils"/>
    </source>
</evidence>
<evidence type="ECO:0000313" key="3">
    <source>
        <dbReference type="EMBL" id="KAK0505547.1"/>
    </source>
</evidence>
<feature type="compositionally biased region" description="Polar residues" evidence="2">
    <location>
        <begin position="13"/>
        <end position="34"/>
    </location>
</feature>
<evidence type="ECO:0000256" key="2">
    <source>
        <dbReference type="SAM" id="MobiDB-lite"/>
    </source>
</evidence>
<feature type="region of interest" description="Disordered" evidence="2">
    <location>
        <begin position="1"/>
        <end position="34"/>
    </location>
</feature>